<dbReference type="PANTHER" id="PTHR34688:SF2">
    <property type="entry name" value="CYTOCHROME C6, CHLOROPLASTIC"/>
    <property type="match status" value="1"/>
</dbReference>
<evidence type="ECO:0000313" key="15">
    <source>
        <dbReference type="Proteomes" id="UP000831485"/>
    </source>
</evidence>
<comment type="subcellular location">
    <subcellularLocation>
        <location evidence="1">Cellular thylakoid lumen</location>
    </subcellularLocation>
</comment>
<keyword evidence="8" id="KW-0793">Thylakoid</keyword>
<comment type="similarity">
    <text evidence="2">Belongs to the cytochrome c family. PetJ subfamily.</text>
</comment>
<dbReference type="Proteomes" id="UP000831485">
    <property type="component" value="Chromosome"/>
</dbReference>
<evidence type="ECO:0000256" key="7">
    <source>
        <dbReference type="ARBA" id="ARBA00023004"/>
    </source>
</evidence>
<keyword evidence="5 9" id="KW-0479">Metal-binding</keyword>
<dbReference type="InterPro" id="IPR009056">
    <property type="entry name" value="Cyt_c-like_dom"/>
</dbReference>
<accession>A0A6V8MT10</accession>
<evidence type="ECO:0000256" key="8">
    <source>
        <dbReference type="ARBA" id="ARBA00023078"/>
    </source>
</evidence>
<organism evidence="12 14">
    <name type="scientific">Geomonas paludis</name>
    <dbReference type="NCBI Taxonomy" id="2740185"/>
    <lineage>
        <taxon>Bacteria</taxon>
        <taxon>Pseudomonadati</taxon>
        <taxon>Thermodesulfobacteriota</taxon>
        <taxon>Desulfuromonadia</taxon>
        <taxon>Geobacterales</taxon>
        <taxon>Geobacteraceae</taxon>
        <taxon>Geomonas</taxon>
    </lineage>
</organism>
<dbReference type="Gene3D" id="1.10.760.10">
    <property type="entry name" value="Cytochrome c-like domain"/>
    <property type="match status" value="1"/>
</dbReference>
<dbReference type="GO" id="GO:0031979">
    <property type="term" value="C:plasma membrane-derived thylakoid lumen"/>
    <property type="evidence" value="ECO:0007669"/>
    <property type="project" value="UniProtKB-SubCell"/>
</dbReference>
<evidence type="ECO:0000256" key="3">
    <source>
        <dbReference type="ARBA" id="ARBA00022448"/>
    </source>
</evidence>
<evidence type="ECO:0000256" key="10">
    <source>
        <dbReference type="SAM" id="SignalP"/>
    </source>
</evidence>
<gene>
    <name evidence="12" type="ORF">GMPD_12150</name>
    <name evidence="13" type="ORF">M1B72_10820</name>
</gene>
<dbReference type="RefSeq" id="WP_183346167.1">
    <property type="nucleotide sequence ID" value="NZ_BLXY01000002.1"/>
</dbReference>
<keyword evidence="6" id="KW-0249">Electron transport</keyword>
<proteinExistence type="inferred from homology"/>
<dbReference type="GO" id="GO:0009055">
    <property type="term" value="F:electron transfer activity"/>
    <property type="evidence" value="ECO:0007669"/>
    <property type="project" value="InterPro"/>
</dbReference>
<dbReference type="AlphaFoldDB" id="A0A6V8MT10"/>
<evidence type="ECO:0000256" key="4">
    <source>
        <dbReference type="ARBA" id="ARBA00022617"/>
    </source>
</evidence>
<evidence type="ECO:0000259" key="11">
    <source>
        <dbReference type="PROSITE" id="PS51007"/>
    </source>
</evidence>
<dbReference type="GO" id="GO:0005506">
    <property type="term" value="F:iron ion binding"/>
    <property type="evidence" value="ECO:0007669"/>
    <property type="project" value="InterPro"/>
</dbReference>
<dbReference type="Pfam" id="PF13442">
    <property type="entry name" value="Cytochrome_CBB3"/>
    <property type="match status" value="1"/>
</dbReference>
<reference evidence="13" key="3">
    <citation type="submission" date="2022-04" db="EMBL/GenBank/DDBJ databases">
        <authorList>
            <person name="Liu G."/>
        </authorList>
    </citation>
    <scope>NUCLEOTIDE SEQUENCE</scope>
    <source>
        <strain evidence="13">RG22</strain>
    </source>
</reference>
<feature type="domain" description="Cytochrome c" evidence="11">
    <location>
        <begin position="23"/>
        <end position="109"/>
    </location>
</feature>
<feature type="chain" id="PRO_5027767418" evidence="10">
    <location>
        <begin position="24"/>
        <end position="110"/>
    </location>
</feature>
<sequence>MKKVLIATAAVLSMSVIAVPAFAEAKKGEKIDAKAKFDQHCVACHPKGGNIINPKKGLGKKDLAANGIKTEKDIVAKMRNPGPGMTKFDAKAVPDAEANAIAKYILATYK</sequence>
<evidence type="ECO:0000313" key="13">
    <source>
        <dbReference type="EMBL" id="UPU38174.1"/>
    </source>
</evidence>
<dbReference type="EMBL" id="CP096574">
    <property type="protein sequence ID" value="UPU38174.1"/>
    <property type="molecule type" value="Genomic_DNA"/>
</dbReference>
<evidence type="ECO:0000256" key="1">
    <source>
        <dbReference type="ARBA" id="ARBA00004518"/>
    </source>
</evidence>
<dbReference type="GO" id="GO:0020037">
    <property type="term" value="F:heme binding"/>
    <property type="evidence" value="ECO:0007669"/>
    <property type="project" value="InterPro"/>
</dbReference>
<evidence type="ECO:0000256" key="6">
    <source>
        <dbReference type="ARBA" id="ARBA00022982"/>
    </source>
</evidence>
<keyword evidence="4 9" id="KW-0349">Heme</keyword>
<reference evidence="14" key="1">
    <citation type="submission" date="2020-06" db="EMBL/GenBank/DDBJ databases">
        <title>Draft genomic sequecing of Geomonas sp. Red736.</title>
        <authorList>
            <person name="Itoh H."/>
            <person name="Xu Z.X."/>
            <person name="Ushijima N."/>
            <person name="Masuda Y."/>
            <person name="Shiratori Y."/>
            <person name="Senoo K."/>
        </authorList>
    </citation>
    <scope>NUCLEOTIDE SEQUENCE [LARGE SCALE GENOMIC DNA]</scope>
    <source>
        <strain evidence="14">Red736</strain>
    </source>
</reference>
<dbReference type="PANTHER" id="PTHR34688">
    <property type="entry name" value="CYTOCHROME C6, CHLOROPLASTIC"/>
    <property type="match status" value="1"/>
</dbReference>
<evidence type="ECO:0000256" key="2">
    <source>
        <dbReference type="ARBA" id="ARBA00009650"/>
    </source>
</evidence>
<evidence type="ECO:0000313" key="12">
    <source>
        <dbReference type="EMBL" id="GFO63296.1"/>
    </source>
</evidence>
<reference evidence="12" key="2">
    <citation type="journal article" date="2021" name="Int. J. Syst. Evol. Microbiol.">
        <title>Geomonas silvestris sp. nov., Geomonas paludis sp. nov. and Geomonas limicola sp. nov., isolated from terrestrial environments, and emended description of the genus Geomonas.</title>
        <authorList>
            <person name="Itoh H."/>
            <person name="Xu Z."/>
            <person name="Masuda Y."/>
            <person name="Ushijima N."/>
            <person name="Hayakawa C."/>
            <person name="Shiratori Y."/>
            <person name="Senoo K."/>
        </authorList>
    </citation>
    <scope>NUCLEOTIDE SEQUENCE</scope>
    <source>
        <strain evidence="12">Red736</strain>
    </source>
</reference>
<keyword evidence="10" id="KW-0732">Signal</keyword>
<evidence type="ECO:0000256" key="5">
    <source>
        <dbReference type="ARBA" id="ARBA00022723"/>
    </source>
</evidence>
<evidence type="ECO:0000313" key="14">
    <source>
        <dbReference type="Proteomes" id="UP000568888"/>
    </source>
</evidence>
<keyword evidence="3" id="KW-0813">Transport</keyword>
<keyword evidence="7 9" id="KW-0408">Iron</keyword>
<dbReference type="SUPFAM" id="SSF46626">
    <property type="entry name" value="Cytochrome c"/>
    <property type="match status" value="1"/>
</dbReference>
<dbReference type="Proteomes" id="UP000568888">
    <property type="component" value="Unassembled WGS sequence"/>
</dbReference>
<keyword evidence="15" id="KW-1185">Reference proteome</keyword>
<name>A0A6V8MT10_9BACT</name>
<dbReference type="PROSITE" id="PS51007">
    <property type="entry name" value="CYTC"/>
    <property type="match status" value="1"/>
</dbReference>
<dbReference type="InterPro" id="IPR023655">
    <property type="entry name" value="Cyt_C6"/>
</dbReference>
<dbReference type="EMBL" id="BLXY01000002">
    <property type="protein sequence ID" value="GFO63296.1"/>
    <property type="molecule type" value="Genomic_DNA"/>
</dbReference>
<protein>
    <submittedName>
        <fullName evidence="13">C-type cytochrome</fullName>
    </submittedName>
    <submittedName>
        <fullName evidence="12">Cytochrome c</fullName>
    </submittedName>
</protein>
<dbReference type="InterPro" id="IPR036909">
    <property type="entry name" value="Cyt_c-like_dom_sf"/>
</dbReference>
<feature type="signal peptide" evidence="10">
    <location>
        <begin position="1"/>
        <end position="23"/>
    </location>
</feature>
<evidence type="ECO:0000256" key="9">
    <source>
        <dbReference type="PROSITE-ProRule" id="PRU00433"/>
    </source>
</evidence>